<evidence type="ECO:0000256" key="4">
    <source>
        <dbReference type="ARBA" id="ARBA00013040"/>
    </source>
</evidence>
<evidence type="ECO:0000256" key="9">
    <source>
        <dbReference type="ARBA" id="ARBA00023136"/>
    </source>
</evidence>
<comment type="catalytic activity">
    <reaction evidence="14">
        <text>1D-myo-inositol hexakisphosphate + H2O = 1D-myo-inositol 1,2,4,5,6-pentakisphosphate + phosphate</text>
        <dbReference type="Rhea" id="RHEA:16989"/>
        <dbReference type="ChEBI" id="CHEBI:15377"/>
        <dbReference type="ChEBI" id="CHEBI:43474"/>
        <dbReference type="ChEBI" id="CHEBI:57798"/>
        <dbReference type="ChEBI" id="CHEBI:58130"/>
        <dbReference type="EC" id="3.1.3.62"/>
    </reaction>
    <physiologicalReaction direction="left-to-right" evidence="14">
        <dbReference type="Rhea" id="RHEA:16990"/>
    </physiologicalReaction>
</comment>
<dbReference type="RefSeq" id="XP_016837279.1">
    <property type="nucleotide sequence ID" value="XM_016981790.2"/>
</dbReference>
<dbReference type="InterPro" id="IPR016274">
    <property type="entry name" value="Histidine_acid_Pase_euk"/>
</dbReference>
<dbReference type="PIRSF" id="PIRSF000894">
    <property type="entry name" value="Acid_phosphatase"/>
    <property type="match status" value="1"/>
</dbReference>
<proteinExistence type="inferred from homology"/>
<evidence type="ECO:0000313" key="19">
    <source>
        <dbReference type="Proteomes" id="UP000002358"/>
    </source>
</evidence>
<dbReference type="Pfam" id="PF00328">
    <property type="entry name" value="His_Phos_2"/>
    <property type="match status" value="1"/>
</dbReference>
<evidence type="ECO:0000256" key="11">
    <source>
        <dbReference type="ARBA" id="ARBA00031642"/>
    </source>
</evidence>
<dbReference type="PANTHER" id="PTHR20963">
    <property type="entry name" value="MULTIPLE INOSITOL POLYPHOSPHATE PHOSPHATASE-RELATED"/>
    <property type="match status" value="1"/>
</dbReference>
<reference evidence="18" key="1">
    <citation type="submission" date="2021-01" db="UniProtKB">
        <authorList>
            <consortium name="EnsemblMetazoa"/>
        </authorList>
    </citation>
    <scope>IDENTIFICATION</scope>
</reference>
<comment type="subcellular location">
    <subcellularLocation>
        <location evidence="1">Cell membrane</location>
    </subcellularLocation>
</comment>
<feature type="disulfide bond" evidence="16">
    <location>
        <begin position="264"/>
        <end position="277"/>
    </location>
</feature>
<evidence type="ECO:0000256" key="1">
    <source>
        <dbReference type="ARBA" id="ARBA00004236"/>
    </source>
</evidence>
<feature type="disulfide bond" evidence="16">
    <location>
        <begin position="416"/>
        <end position="421"/>
    </location>
</feature>
<dbReference type="Proteomes" id="UP000002358">
    <property type="component" value="Chromosome 1"/>
</dbReference>
<dbReference type="Gene3D" id="3.40.50.1240">
    <property type="entry name" value="Phosphoglycerate mutase-like"/>
    <property type="match status" value="1"/>
</dbReference>
<accession>A0A7M7IZ42</accession>
<evidence type="ECO:0000256" key="3">
    <source>
        <dbReference type="ARBA" id="ARBA00012976"/>
    </source>
</evidence>
<dbReference type="EnsemblMetazoa" id="XM_016981790">
    <property type="protein sequence ID" value="XP_016837279"/>
    <property type="gene ID" value="LOC107980665"/>
</dbReference>
<evidence type="ECO:0000256" key="7">
    <source>
        <dbReference type="ARBA" id="ARBA00022729"/>
    </source>
</evidence>
<keyword evidence="9" id="KW-0472">Membrane</keyword>
<sequence>MSASSIIILLALLSVFLFVVNGDEECYAEIDIPHLLMGTKTAYESSRGNATRLPIESACKPVQIWALIRHGARYPDSNVIKQFSQLNGLRDEILLNHNQRGKLCDADLKNLREWKMNPEPNKMPAKELTESGKKEMREFARRLKDSYPELLHVESSQNCTEADYKFRATDIQRTKASMEAFMDGLLEGKKVKPEEPPKKDSLLYTYKNCPAYEDSLISDPIVNSETIKFTNGPDFRAVQQNVSDRLGFESLIDTDAMLFVYEICRFETAWHGRSAWCAAFSSKDINVLEYREDIGCYYYCGPGRRINEMLGCPPLQDMIRRFRNFEKNADEPKAVFYFTHTVTLQATMAAMGIGKDKYPLLSSNYHAAGDRTFKTSLIGPFAGNLVAVFHRCSNNGVTQHKVTLHVSERLWPVSGCADGICDWEIFEQKYADAADQCNLHFCNSPID</sequence>
<name>A0A7M7IZ42_NASVI</name>
<comment type="catalytic activity">
    <reaction evidence="12">
        <text>1D-myo-inositol 1,2,5,6-tetrakisphosphate + H2O = 1D-myo-inositol 1,2,6-trisphosphate + phosphate</text>
        <dbReference type="Rhea" id="RHEA:77119"/>
        <dbReference type="ChEBI" id="CHEBI:15377"/>
        <dbReference type="ChEBI" id="CHEBI:43474"/>
        <dbReference type="ChEBI" id="CHEBI:195535"/>
        <dbReference type="ChEBI" id="CHEBI:195537"/>
        <dbReference type="EC" id="3.1.3.62"/>
    </reaction>
    <physiologicalReaction direction="left-to-right" evidence="12">
        <dbReference type="Rhea" id="RHEA:77120"/>
    </physiologicalReaction>
</comment>
<dbReference type="SUPFAM" id="SSF53254">
    <property type="entry name" value="Phosphoglycerate mutase-like"/>
    <property type="match status" value="1"/>
</dbReference>
<evidence type="ECO:0000256" key="15">
    <source>
        <dbReference type="ARBA" id="ARBA00043832"/>
    </source>
</evidence>
<comment type="similarity">
    <text evidence="2">Belongs to the histidine acid phosphatase family. MINPP1 subfamily.</text>
</comment>
<dbReference type="SMR" id="A0A7M7IZ42"/>
<dbReference type="FunCoup" id="A0A7M7IZ42">
    <property type="interactions" value="124"/>
</dbReference>
<dbReference type="GO" id="GO:0052745">
    <property type="term" value="F:inositol phosphate phosphatase activity"/>
    <property type="evidence" value="ECO:0007669"/>
    <property type="project" value="TreeGrafter"/>
</dbReference>
<evidence type="ECO:0000256" key="12">
    <source>
        <dbReference type="ARBA" id="ARBA00043668"/>
    </source>
</evidence>
<dbReference type="PANTHER" id="PTHR20963:SF8">
    <property type="entry name" value="MULTIPLE INOSITOL POLYPHOSPHATE PHOSPHATASE 1"/>
    <property type="match status" value="1"/>
</dbReference>
<dbReference type="GO" id="GO:0034417">
    <property type="term" value="F:bisphosphoglycerate 3-phosphatase activity"/>
    <property type="evidence" value="ECO:0007669"/>
    <property type="project" value="UniProtKB-EC"/>
</dbReference>
<feature type="chain" id="PRO_5029701223" description="Multiple inositol polyphosphate phosphatase 1" evidence="17">
    <location>
        <begin position="23"/>
        <end position="447"/>
    </location>
</feature>
<feature type="disulfide bond" evidence="16">
    <location>
        <begin position="59"/>
        <end position="392"/>
    </location>
</feature>
<dbReference type="GeneID" id="107980665"/>
<dbReference type="EC" id="3.1.3.80" evidence="3"/>
<organism evidence="18 19">
    <name type="scientific">Nasonia vitripennis</name>
    <name type="common">Parasitic wasp</name>
    <dbReference type="NCBI Taxonomy" id="7425"/>
    <lineage>
        <taxon>Eukaryota</taxon>
        <taxon>Metazoa</taxon>
        <taxon>Ecdysozoa</taxon>
        <taxon>Arthropoda</taxon>
        <taxon>Hexapoda</taxon>
        <taxon>Insecta</taxon>
        <taxon>Pterygota</taxon>
        <taxon>Neoptera</taxon>
        <taxon>Endopterygota</taxon>
        <taxon>Hymenoptera</taxon>
        <taxon>Apocrita</taxon>
        <taxon>Proctotrupomorpha</taxon>
        <taxon>Chalcidoidea</taxon>
        <taxon>Pteromalidae</taxon>
        <taxon>Pteromalinae</taxon>
        <taxon>Nasonia</taxon>
    </lineage>
</organism>
<dbReference type="EC" id="3.1.3.62" evidence="4"/>
<evidence type="ECO:0000256" key="8">
    <source>
        <dbReference type="ARBA" id="ARBA00022801"/>
    </source>
</evidence>
<evidence type="ECO:0000256" key="5">
    <source>
        <dbReference type="ARBA" id="ARBA00018097"/>
    </source>
</evidence>
<dbReference type="OrthoDB" id="6509975at2759"/>
<keyword evidence="6" id="KW-1003">Cell membrane</keyword>
<comment type="catalytic activity">
    <reaction evidence="15">
        <text>(2R)-2,3-bisphosphoglycerate + H2O = (2R)-2-phosphoglycerate + phosphate</text>
        <dbReference type="Rhea" id="RHEA:27381"/>
        <dbReference type="ChEBI" id="CHEBI:15377"/>
        <dbReference type="ChEBI" id="CHEBI:43474"/>
        <dbReference type="ChEBI" id="CHEBI:58248"/>
        <dbReference type="ChEBI" id="CHEBI:58289"/>
        <dbReference type="EC" id="3.1.3.80"/>
    </reaction>
    <physiologicalReaction direction="left-to-right" evidence="15">
        <dbReference type="Rhea" id="RHEA:27382"/>
    </physiologicalReaction>
</comment>
<evidence type="ECO:0000256" key="10">
    <source>
        <dbReference type="ARBA" id="ARBA00023180"/>
    </source>
</evidence>
<dbReference type="InParanoid" id="A0A7M7IZ42"/>
<keyword evidence="10" id="KW-0325">Glycoprotein</keyword>
<protein>
    <recommendedName>
        <fullName evidence="5">Multiple inositol polyphosphate phosphatase 1</fullName>
        <ecNumber evidence="4">3.1.3.62</ecNumber>
        <ecNumber evidence="3">3.1.3.80</ecNumber>
    </recommendedName>
    <alternativeName>
        <fullName evidence="11">2,3-bisphosphoglycerate 3-phosphatase</fullName>
    </alternativeName>
</protein>
<evidence type="ECO:0000256" key="6">
    <source>
        <dbReference type="ARBA" id="ARBA00022475"/>
    </source>
</evidence>
<dbReference type="InterPro" id="IPR000560">
    <property type="entry name" value="His_Pase_clade-2"/>
</dbReference>
<evidence type="ECO:0000256" key="16">
    <source>
        <dbReference type="PIRSR" id="PIRSR000894-2"/>
    </source>
</evidence>
<dbReference type="AlphaFoldDB" id="A0A7M7IZ42"/>
<dbReference type="InterPro" id="IPR029033">
    <property type="entry name" value="His_PPase_superfam"/>
</dbReference>
<evidence type="ECO:0000256" key="14">
    <source>
        <dbReference type="ARBA" id="ARBA00043691"/>
    </source>
</evidence>
<keyword evidence="8" id="KW-0378">Hydrolase</keyword>
<evidence type="ECO:0000256" key="13">
    <source>
        <dbReference type="ARBA" id="ARBA00043671"/>
    </source>
</evidence>
<keyword evidence="7 17" id="KW-0732">Signal</keyword>
<dbReference type="KEGG" id="nvi:107980665"/>
<feature type="signal peptide" evidence="17">
    <location>
        <begin position="1"/>
        <end position="22"/>
    </location>
</feature>
<evidence type="ECO:0000313" key="18">
    <source>
        <dbReference type="EnsemblMetazoa" id="XP_016837279"/>
    </source>
</evidence>
<keyword evidence="16" id="KW-1015">Disulfide bond</keyword>
<dbReference type="GO" id="GO:0005886">
    <property type="term" value="C:plasma membrane"/>
    <property type="evidence" value="ECO:0007669"/>
    <property type="project" value="UniProtKB-SubCell"/>
</dbReference>
<evidence type="ECO:0000256" key="2">
    <source>
        <dbReference type="ARBA" id="ARBA00008422"/>
    </source>
</evidence>
<evidence type="ECO:0000256" key="17">
    <source>
        <dbReference type="SAM" id="SignalP"/>
    </source>
</evidence>
<keyword evidence="19" id="KW-1185">Reference proteome</keyword>
<dbReference type="GO" id="GO:0003993">
    <property type="term" value="F:acid phosphatase activity"/>
    <property type="evidence" value="ECO:0007669"/>
    <property type="project" value="TreeGrafter"/>
</dbReference>
<dbReference type="CDD" id="cd07061">
    <property type="entry name" value="HP_HAP_like"/>
    <property type="match status" value="1"/>
</dbReference>
<comment type="catalytic activity">
    <reaction evidence="13">
        <text>1D-myo-inositol 1,2,4,5,6-pentakisphosphate + H2O = 1D-myo-inositol 1,2,5,6-tetrakisphosphate + phosphate</text>
        <dbReference type="Rhea" id="RHEA:77115"/>
        <dbReference type="ChEBI" id="CHEBI:15377"/>
        <dbReference type="ChEBI" id="CHEBI:43474"/>
        <dbReference type="ChEBI" id="CHEBI:57798"/>
        <dbReference type="ChEBI" id="CHEBI:195535"/>
        <dbReference type="EC" id="3.1.3.62"/>
    </reaction>
    <physiologicalReaction direction="left-to-right" evidence="13">
        <dbReference type="Rhea" id="RHEA:77116"/>
    </physiologicalReaction>
</comment>